<keyword evidence="12" id="KW-0472">Membrane</keyword>
<dbReference type="Proteomes" id="UP000323000">
    <property type="component" value="Chromosome 8"/>
</dbReference>
<dbReference type="PROSITE" id="PS51473">
    <property type="entry name" value="GNK2"/>
    <property type="match status" value="2"/>
</dbReference>
<evidence type="ECO:0000256" key="2">
    <source>
        <dbReference type="ARBA" id="ARBA00022553"/>
    </source>
</evidence>
<dbReference type="GO" id="GO:0005524">
    <property type="term" value="F:ATP binding"/>
    <property type="evidence" value="ECO:0007669"/>
    <property type="project" value="UniProtKB-KW"/>
</dbReference>
<reference evidence="16" key="1">
    <citation type="journal article" date="2019" name="Gigascience">
        <title>De novo genome assembly of the endangered Acer yangbiense, a plant species with extremely small populations endemic to Yunnan Province, China.</title>
        <authorList>
            <person name="Yang J."/>
            <person name="Wariss H.M."/>
            <person name="Tao L."/>
            <person name="Zhang R."/>
            <person name="Yun Q."/>
            <person name="Hollingsworth P."/>
            <person name="Dao Z."/>
            <person name="Luo G."/>
            <person name="Guo H."/>
            <person name="Ma Y."/>
            <person name="Sun W."/>
        </authorList>
    </citation>
    <scope>NUCLEOTIDE SEQUENCE [LARGE SCALE GENOMIC DNA]</scope>
    <source>
        <strain evidence="16">cv. Malutang</strain>
    </source>
</reference>
<dbReference type="PANTHER" id="PTHR47973">
    <property type="entry name" value="CYSTEINE-RICH RECEPTOR-LIKE PROTEIN KINASE 3"/>
    <property type="match status" value="1"/>
</dbReference>
<dbReference type="EMBL" id="VAHF01000008">
    <property type="protein sequence ID" value="TXG56252.1"/>
    <property type="molecule type" value="Genomic_DNA"/>
</dbReference>
<evidence type="ECO:0000256" key="3">
    <source>
        <dbReference type="ARBA" id="ARBA00022679"/>
    </source>
</evidence>
<dbReference type="InterPro" id="IPR038408">
    <property type="entry name" value="GNK2_sf"/>
</dbReference>
<keyword evidence="3" id="KW-0808">Transferase</keyword>
<dbReference type="Gene3D" id="3.30.200.20">
    <property type="entry name" value="Phosphorylase Kinase, domain 1"/>
    <property type="match status" value="1"/>
</dbReference>
<sequence>MKIEIQLVCLLGSLLLLGRVTGDPRSKTVQMKCGKQPEHNTTIFVPNFVAAMDSISDQMQRSGFGMAVNGSGPDTNYGLAQCYGDLSLLDCVLCYAEARTVLPQCFPYNGGRIFLDGCFMRSENYSFFEEYKGHEDKAVCSNTTRKDSIFQELARKAVTRAVASSPNNRGYARVQEKVPGTGNESVYVLADCWRSLNASLCRACLENASASILNCLPWSEGRALNTGCFMRYSDIDFLNKELGKSRSRETIIVIVVSVVSSAVVMAIGIVIGARIWKHRYIQKKRRGSNDAEKMVKTLKDSNLNFKYSTLEKATGSFDNANKLGQGGFGTVYKAWRHFQAGTAEEIYDKNLMLHNYHNINVKDEVYRVLHIGLLCTQEIPTLRPTMSKVLKMIINKEEHLPVPTNPPFTDAGTMEFNDMCEDPCHPLNSGDAASLANLSHSSFYPR</sequence>
<feature type="chain" id="PRO_5023056445" description="Gnk2-homologous domain-containing protein" evidence="13">
    <location>
        <begin position="23"/>
        <end position="446"/>
    </location>
</feature>
<evidence type="ECO:0000256" key="12">
    <source>
        <dbReference type="SAM" id="Phobius"/>
    </source>
</evidence>
<keyword evidence="2" id="KW-0597">Phosphoprotein</keyword>
<evidence type="ECO:0000313" key="16">
    <source>
        <dbReference type="Proteomes" id="UP000323000"/>
    </source>
</evidence>
<feature type="signal peptide" evidence="13">
    <location>
        <begin position="1"/>
        <end position="22"/>
    </location>
</feature>
<organism evidence="15 16">
    <name type="scientific">Acer yangbiense</name>
    <dbReference type="NCBI Taxonomy" id="1000413"/>
    <lineage>
        <taxon>Eukaryota</taxon>
        <taxon>Viridiplantae</taxon>
        <taxon>Streptophyta</taxon>
        <taxon>Embryophyta</taxon>
        <taxon>Tracheophyta</taxon>
        <taxon>Spermatophyta</taxon>
        <taxon>Magnoliopsida</taxon>
        <taxon>eudicotyledons</taxon>
        <taxon>Gunneridae</taxon>
        <taxon>Pentapetalae</taxon>
        <taxon>rosids</taxon>
        <taxon>malvids</taxon>
        <taxon>Sapindales</taxon>
        <taxon>Sapindaceae</taxon>
        <taxon>Hippocastanoideae</taxon>
        <taxon>Acereae</taxon>
        <taxon>Acer</taxon>
    </lineage>
</organism>
<comment type="catalytic activity">
    <reaction evidence="10">
        <text>L-seryl-[protein] + ATP = O-phospho-L-seryl-[protein] + ADP + H(+)</text>
        <dbReference type="Rhea" id="RHEA:17989"/>
        <dbReference type="Rhea" id="RHEA-COMP:9863"/>
        <dbReference type="Rhea" id="RHEA-COMP:11604"/>
        <dbReference type="ChEBI" id="CHEBI:15378"/>
        <dbReference type="ChEBI" id="CHEBI:29999"/>
        <dbReference type="ChEBI" id="CHEBI:30616"/>
        <dbReference type="ChEBI" id="CHEBI:83421"/>
        <dbReference type="ChEBI" id="CHEBI:456216"/>
    </reaction>
</comment>
<evidence type="ECO:0000256" key="13">
    <source>
        <dbReference type="SAM" id="SignalP"/>
    </source>
</evidence>
<feature type="domain" description="Gnk2-homologous" evidence="14">
    <location>
        <begin position="132"/>
        <end position="237"/>
    </location>
</feature>
<gene>
    <name evidence="15" type="ORF">EZV62_017565</name>
</gene>
<proteinExistence type="predicted"/>
<evidence type="ECO:0000256" key="5">
    <source>
        <dbReference type="ARBA" id="ARBA00022737"/>
    </source>
</evidence>
<keyword evidence="9" id="KW-0675">Receptor</keyword>
<keyword evidence="12" id="KW-1133">Transmembrane helix</keyword>
<feature type="domain" description="Gnk2-homologous" evidence="14">
    <location>
        <begin position="26"/>
        <end position="127"/>
    </location>
</feature>
<evidence type="ECO:0000256" key="1">
    <source>
        <dbReference type="ARBA" id="ARBA00022527"/>
    </source>
</evidence>
<accession>A0A5C7HIR2</accession>
<comment type="catalytic activity">
    <reaction evidence="11">
        <text>L-threonyl-[protein] + ATP = O-phospho-L-threonyl-[protein] + ADP + H(+)</text>
        <dbReference type="Rhea" id="RHEA:46608"/>
        <dbReference type="Rhea" id="RHEA-COMP:11060"/>
        <dbReference type="Rhea" id="RHEA-COMP:11605"/>
        <dbReference type="ChEBI" id="CHEBI:15378"/>
        <dbReference type="ChEBI" id="CHEBI:30013"/>
        <dbReference type="ChEBI" id="CHEBI:30616"/>
        <dbReference type="ChEBI" id="CHEBI:61977"/>
        <dbReference type="ChEBI" id="CHEBI:456216"/>
    </reaction>
</comment>
<keyword evidence="12" id="KW-0812">Transmembrane</keyword>
<keyword evidence="5" id="KW-0677">Repeat</keyword>
<dbReference type="AlphaFoldDB" id="A0A5C7HIR2"/>
<dbReference type="InterPro" id="IPR002902">
    <property type="entry name" value="GNK2"/>
</dbReference>
<dbReference type="Gene3D" id="3.30.430.20">
    <property type="entry name" value="Gnk2 domain, C-X8-C-X2-C motif"/>
    <property type="match status" value="2"/>
</dbReference>
<evidence type="ECO:0000256" key="8">
    <source>
        <dbReference type="ARBA" id="ARBA00022840"/>
    </source>
</evidence>
<keyword evidence="7" id="KW-0418">Kinase</keyword>
<comment type="caution">
    <text evidence="15">The sequence shown here is derived from an EMBL/GenBank/DDBJ whole genome shotgun (WGS) entry which is preliminary data.</text>
</comment>
<dbReference type="InterPro" id="IPR011009">
    <property type="entry name" value="Kinase-like_dom_sf"/>
</dbReference>
<keyword evidence="16" id="KW-1185">Reference proteome</keyword>
<name>A0A5C7HIR2_9ROSI</name>
<dbReference type="SUPFAM" id="SSF56112">
    <property type="entry name" value="Protein kinase-like (PK-like)"/>
    <property type="match status" value="1"/>
</dbReference>
<dbReference type="FunFam" id="3.30.430.20:FF:000015">
    <property type="entry name" value="Cysteine-rich receptor-like protein kinase 3"/>
    <property type="match status" value="1"/>
</dbReference>
<protein>
    <recommendedName>
        <fullName evidence="14">Gnk2-homologous domain-containing protein</fullName>
    </recommendedName>
</protein>
<keyword evidence="6" id="KW-0547">Nucleotide-binding</keyword>
<evidence type="ECO:0000256" key="11">
    <source>
        <dbReference type="ARBA" id="ARBA00047951"/>
    </source>
</evidence>
<keyword evidence="4 13" id="KW-0732">Signal</keyword>
<keyword evidence="1" id="KW-0723">Serine/threonine-protein kinase</keyword>
<feature type="transmembrane region" description="Helical" evidence="12">
    <location>
        <begin position="251"/>
        <end position="276"/>
    </location>
</feature>
<evidence type="ECO:0000256" key="6">
    <source>
        <dbReference type="ARBA" id="ARBA00022741"/>
    </source>
</evidence>
<dbReference type="CDD" id="cd23509">
    <property type="entry name" value="Gnk2-like"/>
    <property type="match status" value="2"/>
</dbReference>
<evidence type="ECO:0000256" key="4">
    <source>
        <dbReference type="ARBA" id="ARBA00022729"/>
    </source>
</evidence>
<evidence type="ECO:0000313" key="15">
    <source>
        <dbReference type="EMBL" id="TXG56252.1"/>
    </source>
</evidence>
<dbReference type="InterPro" id="IPR052059">
    <property type="entry name" value="CR_Ser/Thr_kinase"/>
</dbReference>
<keyword evidence="8" id="KW-0067">ATP-binding</keyword>
<evidence type="ECO:0000256" key="10">
    <source>
        <dbReference type="ARBA" id="ARBA00047558"/>
    </source>
</evidence>
<dbReference type="OrthoDB" id="1908121at2759"/>
<dbReference type="FunFam" id="3.30.430.20:FF:000005">
    <property type="entry name" value="Cysteine-rich receptor-like protein kinase 2"/>
    <property type="match status" value="1"/>
</dbReference>
<evidence type="ECO:0000256" key="7">
    <source>
        <dbReference type="ARBA" id="ARBA00022777"/>
    </source>
</evidence>
<dbReference type="Pfam" id="PF01657">
    <property type="entry name" value="Stress-antifung"/>
    <property type="match status" value="2"/>
</dbReference>
<evidence type="ECO:0000256" key="9">
    <source>
        <dbReference type="ARBA" id="ARBA00023170"/>
    </source>
</evidence>
<dbReference type="GO" id="GO:0004674">
    <property type="term" value="F:protein serine/threonine kinase activity"/>
    <property type="evidence" value="ECO:0007669"/>
    <property type="project" value="UniProtKB-KW"/>
</dbReference>
<evidence type="ECO:0000259" key="14">
    <source>
        <dbReference type="PROSITE" id="PS51473"/>
    </source>
</evidence>